<keyword evidence="1" id="KW-0732">Signal</keyword>
<sequence length="119" mass="12786">MRKSIKAAAAGVAAATAMLVATPGNALAYTESCTVQANRSNCSTGNVTANAAHQVVVATYNVQGRSYELRVRDMTNNQVIFSTATSGQVYRTLSNVYATYRAEIYCYNNCPGMMVALWN</sequence>
<reference evidence="2 3" key="1">
    <citation type="submission" date="2018-03" db="EMBL/GenBank/DDBJ databases">
        <title>Genomic Encyclopedia of Type Strains, Phase III (KMG-III): the genomes of soil and plant-associated and newly described type strains.</title>
        <authorList>
            <person name="Whitman W."/>
        </authorList>
    </citation>
    <scope>NUCLEOTIDE SEQUENCE [LARGE SCALE GENOMIC DNA]</scope>
    <source>
        <strain evidence="2 3">CGMCC 4.7097</strain>
    </source>
</reference>
<proteinExistence type="predicted"/>
<evidence type="ECO:0000313" key="3">
    <source>
        <dbReference type="Proteomes" id="UP000241118"/>
    </source>
</evidence>
<name>A0A2P8I4E8_SACCR</name>
<keyword evidence="3" id="KW-1185">Reference proteome</keyword>
<evidence type="ECO:0000313" key="2">
    <source>
        <dbReference type="EMBL" id="PSL53330.1"/>
    </source>
</evidence>
<dbReference type="RefSeq" id="WP_146173950.1">
    <property type="nucleotide sequence ID" value="NZ_PYAX01000009.1"/>
</dbReference>
<dbReference type="AlphaFoldDB" id="A0A2P8I4E8"/>
<dbReference type="Proteomes" id="UP000241118">
    <property type="component" value="Unassembled WGS sequence"/>
</dbReference>
<feature type="signal peptide" evidence="1">
    <location>
        <begin position="1"/>
        <end position="28"/>
    </location>
</feature>
<dbReference type="EMBL" id="PYAX01000009">
    <property type="protein sequence ID" value="PSL53330.1"/>
    <property type="molecule type" value="Genomic_DNA"/>
</dbReference>
<gene>
    <name evidence="2" type="ORF">B0I31_109120</name>
</gene>
<evidence type="ECO:0008006" key="4">
    <source>
        <dbReference type="Google" id="ProtNLM"/>
    </source>
</evidence>
<protein>
    <recommendedName>
        <fullName evidence="4">Secreted protein</fullName>
    </recommendedName>
</protein>
<organism evidence="2 3">
    <name type="scientific">Saccharothrix carnea</name>
    <dbReference type="NCBI Taxonomy" id="1280637"/>
    <lineage>
        <taxon>Bacteria</taxon>
        <taxon>Bacillati</taxon>
        <taxon>Actinomycetota</taxon>
        <taxon>Actinomycetes</taxon>
        <taxon>Pseudonocardiales</taxon>
        <taxon>Pseudonocardiaceae</taxon>
        <taxon>Saccharothrix</taxon>
    </lineage>
</organism>
<evidence type="ECO:0000256" key="1">
    <source>
        <dbReference type="SAM" id="SignalP"/>
    </source>
</evidence>
<accession>A0A2P8I4E8</accession>
<feature type="chain" id="PRO_5015112183" description="Secreted protein" evidence="1">
    <location>
        <begin position="29"/>
        <end position="119"/>
    </location>
</feature>
<comment type="caution">
    <text evidence="2">The sequence shown here is derived from an EMBL/GenBank/DDBJ whole genome shotgun (WGS) entry which is preliminary data.</text>
</comment>